<dbReference type="PANTHER" id="PTHR34219:SF4">
    <property type="entry name" value="PEPSY DOMAIN-CONTAINING PROTEIN"/>
    <property type="match status" value="1"/>
</dbReference>
<dbReference type="InterPro" id="IPR005625">
    <property type="entry name" value="PepSY-ass_TM"/>
</dbReference>
<evidence type="ECO:0000313" key="2">
    <source>
        <dbReference type="EMBL" id="MDQ9092642.1"/>
    </source>
</evidence>
<feature type="transmembrane region" description="Helical" evidence="1">
    <location>
        <begin position="197"/>
        <end position="217"/>
    </location>
</feature>
<feature type="transmembrane region" description="Helical" evidence="1">
    <location>
        <begin position="229"/>
        <end position="247"/>
    </location>
</feature>
<dbReference type="Proteomes" id="UP001226574">
    <property type="component" value="Unassembled WGS sequence"/>
</dbReference>
<evidence type="ECO:0000313" key="3">
    <source>
        <dbReference type="Proteomes" id="UP001226574"/>
    </source>
</evidence>
<dbReference type="RefSeq" id="WP_309039262.1">
    <property type="nucleotide sequence ID" value="NZ_JAVIFY010000010.1"/>
</dbReference>
<dbReference type="Pfam" id="PF03929">
    <property type="entry name" value="PepSY_TM"/>
    <property type="match status" value="1"/>
</dbReference>
<proteinExistence type="predicted"/>
<keyword evidence="1" id="KW-0812">Transmembrane</keyword>
<accession>A0ABU1BEH3</accession>
<dbReference type="PANTHER" id="PTHR34219">
    <property type="entry name" value="IRON-REGULATED INNER MEMBRANE PROTEIN-RELATED"/>
    <property type="match status" value="1"/>
</dbReference>
<feature type="transmembrane region" description="Helical" evidence="1">
    <location>
        <begin position="259"/>
        <end position="279"/>
    </location>
</feature>
<feature type="transmembrane region" description="Helical" evidence="1">
    <location>
        <begin position="125"/>
        <end position="145"/>
    </location>
</feature>
<reference evidence="2 3" key="1">
    <citation type="submission" date="2023-08" db="EMBL/GenBank/DDBJ databases">
        <title>Pseudoalteromonas haloplanktis LL1 genome.</title>
        <authorList>
            <person name="Wu S."/>
        </authorList>
    </citation>
    <scope>NUCLEOTIDE SEQUENCE [LARGE SCALE GENOMIC DNA]</scope>
    <source>
        <strain evidence="2 3">LL1</strain>
    </source>
</reference>
<sequence>MGDEYGRWDRRSFFSAFSDQAPALKASGEKAQLLPLGDIYNSAKAQLGHAGIGSIIVSNPGDSNAMVEVYENATEELTSDYRTLRYHGVTGELLHDSGVTNAAEQTRRTMISLHAGRFADTSLRWLYFLSGIMGTAMVGTGLLLWSNKRKQKMNPRFRIGYKIMDVTNLASIIGLPLAISGYFAANRLLPLQLESRAEWEIHCFFIVWLMAFVYPILRGCKHSWQELSFITGVSYLALPVISIFTTSRHILNYQFERDATLLFMDLLLFFTGGLFIYIAHIVWRKGHEPAVTARPKRPPRGVVQ</sequence>
<keyword evidence="3" id="KW-1185">Reference proteome</keyword>
<keyword evidence="1" id="KW-0472">Membrane</keyword>
<gene>
    <name evidence="2" type="ORF">RC083_13675</name>
</gene>
<organism evidence="2 3">
    <name type="scientific">Pseudoalteromonas haloplanktis</name>
    <name type="common">Alteromonas haloplanktis</name>
    <dbReference type="NCBI Taxonomy" id="228"/>
    <lineage>
        <taxon>Bacteria</taxon>
        <taxon>Pseudomonadati</taxon>
        <taxon>Pseudomonadota</taxon>
        <taxon>Gammaproteobacteria</taxon>
        <taxon>Alteromonadales</taxon>
        <taxon>Pseudoalteromonadaceae</taxon>
        <taxon>Pseudoalteromonas</taxon>
    </lineage>
</organism>
<comment type="caution">
    <text evidence="2">The sequence shown here is derived from an EMBL/GenBank/DDBJ whole genome shotgun (WGS) entry which is preliminary data.</text>
</comment>
<evidence type="ECO:0000256" key="1">
    <source>
        <dbReference type="SAM" id="Phobius"/>
    </source>
</evidence>
<feature type="transmembrane region" description="Helical" evidence="1">
    <location>
        <begin position="166"/>
        <end position="185"/>
    </location>
</feature>
<dbReference type="EMBL" id="JAVIFY010000010">
    <property type="protein sequence ID" value="MDQ9092642.1"/>
    <property type="molecule type" value="Genomic_DNA"/>
</dbReference>
<keyword evidence="1" id="KW-1133">Transmembrane helix</keyword>
<protein>
    <submittedName>
        <fullName evidence="2">PepSY-associated TM helix domain-containing protein</fullName>
    </submittedName>
</protein>
<name>A0ABU1BEH3_PSEHA</name>